<dbReference type="InterPro" id="IPR052193">
    <property type="entry name" value="Peptidase_C59"/>
</dbReference>
<dbReference type="InterPro" id="IPR029055">
    <property type="entry name" value="Ntn_hydrolases_N"/>
</dbReference>
<reference evidence="5 6" key="1">
    <citation type="submission" date="2019-05" db="EMBL/GenBank/DDBJ databases">
        <title>Complete genome sequencing of Anaerostipes rhamnosivorans.</title>
        <authorList>
            <person name="Bui T.P.N."/>
            <person name="de Vos W.M."/>
        </authorList>
    </citation>
    <scope>NUCLEOTIDE SEQUENCE [LARGE SCALE GENOMIC DNA]</scope>
    <source>
        <strain evidence="5 6">1y2</strain>
    </source>
</reference>
<dbReference type="PANTHER" id="PTHR35527:SF2">
    <property type="entry name" value="HYDROLASE"/>
    <property type="match status" value="1"/>
</dbReference>
<feature type="domain" description="Choloylglycine hydrolase/NAAA C-terminal" evidence="4">
    <location>
        <begin position="112"/>
        <end position="281"/>
    </location>
</feature>
<accession>A0A4P8ICW8</accession>
<evidence type="ECO:0000256" key="3">
    <source>
        <dbReference type="SAM" id="SignalP"/>
    </source>
</evidence>
<evidence type="ECO:0000313" key="5">
    <source>
        <dbReference type="EMBL" id="QCP35622.1"/>
    </source>
</evidence>
<dbReference type="PANTHER" id="PTHR35527">
    <property type="entry name" value="CHOLOYLGLYCINE HYDROLASE"/>
    <property type="match status" value="1"/>
</dbReference>
<dbReference type="Gene3D" id="3.60.60.10">
    <property type="entry name" value="Penicillin V Acylase, Chain A"/>
    <property type="match status" value="1"/>
</dbReference>
<comment type="similarity">
    <text evidence="1">Belongs to the peptidase C59 family.</text>
</comment>
<dbReference type="KEGG" id="arf:AR1Y2_2168"/>
<evidence type="ECO:0000256" key="1">
    <source>
        <dbReference type="ARBA" id="ARBA00006625"/>
    </source>
</evidence>
<keyword evidence="6" id="KW-1185">Reference proteome</keyword>
<keyword evidence="3" id="KW-0732">Signal</keyword>
<keyword evidence="2" id="KW-0378">Hydrolase</keyword>
<dbReference type="AlphaFoldDB" id="A0A4P8ICW8"/>
<dbReference type="Proteomes" id="UP000298653">
    <property type="component" value="Chromosome"/>
</dbReference>
<dbReference type="SUPFAM" id="SSF56235">
    <property type="entry name" value="N-terminal nucleophile aminohydrolases (Ntn hydrolases)"/>
    <property type="match status" value="1"/>
</dbReference>
<evidence type="ECO:0000313" key="6">
    <source>
        <dbReference type="Proteomes" id="UP000298653"/>
    </source>
</evidence>
<evidence type="ECO:0000256" key="2">
    <source>
        <dbReference type="ARBA" id="ARBA00022801"/>
    </source>
</evidence>
<evidence type="ECO:0000259" key="4">
    <source>
        <dbReference type="Pfam" id="PF02275"/>
    </source>
</evidence>
<dbReference type="GO" id="GO:0016787">
    <property type="term" value="F:hydrolase activity"/>
    <property type="evidence" value="ECO:0007669"/>
    <property type="project" value="UniProtKB-KW"/>
</dbReference>
<organism evidence="5 6">
    <name type="scientific">Anaerostipes rhamnosivorans</name>
    <dbReference type="NCBI Taxonomy" id="1229621"/>
    <lineage>
        <taxon>Bacteria</taxon>
        <taxon>Bacillati</taxon>
        <taxon>Bacillota</taxon>
        <taxon>Clostridia</taxon>
        <taxon>Lachnospirales</taxon>
        <taxon>Lachnospiraceae</taxon>
        <taxon>Anaerostipes</taxon>
    </lineage>
</organism>
<dbReference type="EMBL" id="CP040058">
    <property type="protein sequence ID" value="QCP35622.1"/>
    <property type="molecule type" value="Genomic_DNA"/>
</dbReference>
<sequence length="367" mass="40495">MKKTKTTVMILLAALLAAAVLVITKCGRTEKDDSIKQVRNTKGGSTKEVDPGHKIVKLEKGLSAVRYDGDYGFEDYLRQGGASSDSEVIKFITGHLGIGPTGLGFRKNVYGCSTISVKSPKNEALFGRNFDWESCEAMITVSKPDTGYASVSTVNMDFINAGSGFSVSRLPSRIQAMAALYAPLDGMNEKGLCVSVNMIQDSDSIEQNTEKPDITTTTAVRLLLNKAADVKEALELLDQYDLHASKGMMIHFAIADSSGRSVAAEYVNAQMTVTDTPVVTNFYLAEGEKKGIGTEQSHTRYDILTKQLSKTPAMDMEHVRDALESVSKKNFGEFESTEWSIVFNQKSKEVRYYHREDYDNSYRIYVK</sequence>
<feature type="chain" id="PRO_5038490547" description="Choloylglycine hydrolase/NAAA C-terminal domain-containing protein" evidence="3">
    <location>
        <begin position="20"/>
        <end position="367"/>
    </location>
</feature>
<protein>
    <recommendedName>
        <fullName evidence="4">Choloylglycine hydrolase/NAAA C-terminal domain-containing protein</fullName>
    </recommendedName>
</protein>
<dbReference type="InterPro" id="IPR029132">
    <property type="entry name" value="CBAH/NAAA_C"/>
</dbReference>
<name>A0A4P8ICW8_9FIRM</name>
<dbReference type="Pfam" id="PF02275">
    <property type="entry name" value="CBAH"/>
    <property type="match status" value="1"/>
</dbReference>
<gene>
    <name evidence="5" type="ORF">AR1Y2_2168</name>
</gene>
<feature type="signal peptide" evidence="3">
    <location>
        <begin position="1"/>
        <end position="19"/>
    </location>
</feature>
<proteinExistence type="inferred from homology"/>